<dbReference type="Proteomes" id="UP000788426">
    <property type="component" value="Unassembled WGS sequence"/>
</dbReference>
<name>A0ABS6YEG8_9BACT</name>
<dbReference type="PROSITE" id="PS00870">
    <property type="entry name" value="CLPAB_1"/>
    <property type="match status" value="1"/>
</dbReference>
<dbReference type="InterPro" id="IPR003593">
    <property type="entry name" value="AAA+_ATPase"/>
</dbReference>
<dbReference type="InterPro" id="IPR028299">
    <property type="entry name" value="ClpA/B_CS2"/>
</dbReference>
<dbReference type="Pfam" id="PF17871">
    <property type="entry name" value="AAA_lid_9"/>
    <property type="match status" value="1"/>
</dbReference>
<reference evidence="6 7" key="1">
    <citation type="submission" date="2021-07" db="EMBL/GenBank/DDBJ databases">
        <title>Genomic diversity and antimicrobial resistance of Prevotella spp. isolated from chronic lung disease airways.</title>
        <authorList>
            <person name="Webb K.A."/>
            <person name="Olagoke O.S."/>
            <person name="Baird T."/>
            <person name="Neill J."/>
            <person name="Pham A."/>
            <person name="Wells T.J."/>
            <person name="Ramsay K.A."/>
            <person name="Bell S.C."/>
            <person name="Sarovich D.S."/>
            <person name="Price E.P."/>
        </authorList>
    </citation>
    <scope>NUCLEOTIDE SEQUENCE [LARGE SCALE GENOMIC DNA]</scope>
    <source>
        <strain evidence="6 7">SCHI0011.S.12</strain>
    </source>
</reference>
<evidence type="ECO:0000313" key="6">
    <source>
        <dbReference type="EMBL" id="MBW4769978.1"/>
    </source>
</evidence>
<feature type="domain" description="AAA+ ATPase" evidence="4">
    <location>
        <begin position="211"/>
        <end position="355"/>
    </location>
</feature>
<comment type="caution">
    <text evidence="6">The sequence shown here is derived from an EMBL/GenBank/DDBJ whole genome shotgun (WGS) entry which is preliminary data.</text>
</comment>
<organism evidence="6 7">
    <name type="scientific">Hoylesella nanceiensis</name>
    <dbReference type="NCBI Taxonomy" id="425941"/>
    <lineage>
        <taxon>Bacteria</taxon>
        <taxon>Pseudomonadati</taxon>
        <taxon>Bacteroidota</taxon>
        <taxon>Bacteroidia</taxon>
        <taxon>Bacteroidales</taxon>
        <taxon>Prevotellaceae</taxon>
        <taxon>Hoylesella</taxon>
    </lineage>
</organism>
<dbReference type="EMBL" id="JAHXCT010000007">
    <property type="protein sequence ID" value="MBW4769978.1"/>
    <property type="molecule type" value="Genomic_DNA"/>
</dbReference>
<keyword evidence="3" id="KW-0143">Chaperone</keyword>
<evidence type="ECO:0000313" key="7">
    <source>
        <dbReference type="Proteomes" id="UP000788426"/>
    </source>
</evidence>
<accession>A0ABS6YEG8</accession>
<feature type="domain" description="Clp ATPase C-terminal" evidence="5">
    <location>
        <begin position="660"/>
        <end position="749"/>
    </location>
</feature>
<dbReference type="Pfam" id="PF00004">
    <property type="entry name" value="AAA"/>
    <property type="match status" value="1"/>
</dbReference>
<keyword evidence="1" id="KW-0547">Nucleotide-binding</keyword>
<dbReference type="PANTHER" id="PTHR11638:SF111">
    <property type="entry name" value="ATP-DEPENDENT CLP PROTEASE ATP-BINDING SUBUNIT CLPA"/>
    <property type="match status" value="1"/>
</dbReference>
<dbReference type="SMART" id="SM00382">
    <property type="entry name" value="AAA"/>
    <property type="match status" value="2"/>
</dbReference>
<proteinExistence type="predicted"/>
<dbReference type="InterPro" id="IPR018368">
    <property type="entry name" value="ClpA/B_CS1"/>
</dbReference>
<gene>
    <name evidence="6" type="ORF">KZO38_09460</name>
</gene>
<evidence type="ECO:0000259" key="5">
    <source>
        <dbReference type="SMART" id="SM01086"/>
    </source>
</evidence>
<evidence type="ECO:0000256" key="1">
    <source>
        <dbReference type="ARBA" id="ARBA00022741"/>
    </source>
</evidence>
<dbReference type="PANTHER" id="PTHR11638">
    <property type="entry name" value="ATP-DEPENDENT CLP PROTEASE"/>
    <property type="match status" value="1"/>
</dbReference>
<dbReference type="Pfam" id="PF10431">
    <property type="entry name" value="ClpB_D2-small"/>
    <property type="match status" value="1"/>
</dbReference>
<dbReference type="InterPro" id="IPR041546">
    <property type="entry name" value="ClpA/ClpB_AAA_lid"/>
</dbReference>
<feature type="domain" description="AAA+ ATPase" evidence="4">
    <location>
        <begin position="493"/>
        <end position="661"/>
    </location>
</feature>
<dbReference type="InterPro" id="IPR003959">
    <property type="entry name" value="ATPase_AAA_core"/>
</dbReference>
<evidence type="ECO:0000259" key="4">
    <source>
        <dbReference type="SMART" id="SM00382"/>
    </source>
</evidence>
<evidence type="ECO:0000256" key="2">
    <source>
        <dbReference type="ARBA" id="ARBA00022840"/>
    </source>
</evidence>
<dbReference type="InterPro" id="IPR050130">
    <property type="entry name" value="ClpA_ClpB"/>
</dbReference>
<keyword evidence="2" id="KW-0067">ATP-binding</keyword>
<sequence length="763" mass="86147">MGAEKAVALKHEYVLPEHLVVEFVEHLLLIYPELREYVDLKSLKTQTKEYLNSLEKVKKIDLEHLAISMQTKTWLIGTAEELVENGNVIDFYLVLFRNFMSLKDSYALYFFDQSLNISLQDFYSKLKHQHFLQFEENDDDSDPIDWDENDAYASGSFEEDMDNPFAEREQEPNDKWENYVVCLNDMVKKRNPLVGRTEELERTIEVLCRKDKNNALHIGEPGVGKTALIMGLVRRIEEKKVPLRLLNSKVYQIDMADMIAGTHYRGEFEERFKKVLSGIAKNESSILYIDEIHTIVGTGAIDDSSLDASNILKPYLAEGSIRIVGATTYEEFNRYLAKNKSLVRRFQQIDIKEPTVEEAVDILEGIKKGYANYHNVSYSKDIIRYIVENSHKHISNRFLPDKAIDLLDEAGAKLAKGMSKDDKTLVVTKPLIDEIMAKVCKIDAKALKDNNNDSLIDLKERILSMVYGQDEAVEKVVEAVHTAKAGLIDDDKPLASLLFVGPTGVGKTEVARVLAHEMGVELVRFDMSEYAEKHSVAKLIGAPSGYVGYEDGGLLTDAIRKTPNCVLLLDEVEKAHSDIYNILLQVMDYARLTDNKGNKADFRNVVLILTSNIGAQYAHQANVGFAGNVTSGQAMLTQVKKAFKPEFINRLSSIVVFNDMDKPMAERILQKKVAALALKLKAKKIELQLDSEAQEWLLKKGMTKKYGAREFDRVITRALKPLLTREILFGKLQKGGLATVTLNNNELAIDVEKSFAKGTKSSK</sequence>
<dbReference type="InterPro" id="IPR019489">
    <property type="entry name" value="Clp_ATPase_C"/>
</dbReference>
<protein>
    <submittedName>
        <fullName evidence="6">AAA family ATPase</fullName>
    </submittedName>
</protein>
<dbReference type="Pfam" id="PF07724">
    <property type="entry name" value="AAA_2"/>
    <property type="match status" value="1"/>
</dbReference>
<dbReference type="SMART" id="SM01086">
    <property type="entry name" value="ClpB_D2-small"/>
    <property type="match status" value="1"/>
</dbReference>
<dbReference type="CDD" id="cd19499">
    <property type="entry name" value="RecA-like_ClpB_Hsp104-like"/>
    <property type="match status" value="1"/>
</dbReference>
<dbReference type="CDD" id="cd00009">
    <property type="entry name" value="AAA"/>
    <property type="match status" value="1"/>
</dbReference>
<evidence type="ECO:0000256" key="3">
    <source>
        <dbReference type="ARBA" id="ARBA00023186"/>
    </source>
</evidence>
<dbReference type="PROSITE" id="PS00871">
    <property type="entry name" value="CLPAB_2"/>
    <property type="match status" value="1"/>
</dbReference>
<keyword evidence="7" id="KW-1185">Reference proteome</keyword>